<evidence type="ECO:0000313" key="6">
    <source>
        <dbReference type="Proteomes" id="UP000749293"/>
    </source>
</evidence>
<dbReference type="Gene3D" id="3.40.50.150">
    <property type="entry name" value="Vaccinia Virus protein VP39"/>
    <property type="match status" value="1"/>
</dbReference>
<keyword evidence="2" id="KW-0808">Transferase</keyword>
<sequence length="412" mass="45924">MSSSSEVDNIVAILKGVEASSFQSEADRVRFRDALFATLRKVQTPWDIVWEHNWVNGTTNASIKTLIDAGVFPKMVENDCAPKTSAELAKLTGADEKLLWGRQSAPRKLRRRNTLGRLLSQISGQNLVIETAEDTFAPTEWVKGLVADPALNSTYGSFYSDLNSPIFCALPFFLKETGFRNPTDANSSNFQYWQADPNINFFNFVGTNKKLTASFNDAMECHSRYNLTPWPEVYPTETLVADLKTDRPVIVDLGGGKGHDLQKFSDRHPDLPKGSLVLQDLGDILTHVKTSDSISVQPHDFFTPEPIKGARAYFMHNVLHDWEDSKAVKILKNIAGSMERGYSKVLIHESLVSSVAPASRVTVSDITVMACLSAKERTEKEWHSLLEEAGLEIVKIWRPIHSVESVIEAELA</sequence>
<organism evidence="5 6">
    <name type="scientific">Geosmithia morbida</name>
    <dbReference type="NCBI Taxonomy" id="1094350"/>
    <lineage>
        <taxon>Eukaryota</taxon>
        <taxon>Fungi</taxon>
        <taxon>Dikarya</taxon>
        <taxon>Ascomycota</taxon>
        <taxon>Pezizomycotina</taxon>
        <taxon>Sordariomycetes</taxon>
        <taxon>Hypocreomycetidae</taxon>
        <taxon>Hypocreales</taxon>
        <taxon>Bionectriaceae</taxon>
        <taxon>Geosmithia</taxon>
    </lineage>
</organism>
<gene>
    <name evidence="5" type="ORF">GMORB2_2733</name>
</gene>
<dbReference type="EMBL" id="JAANYQ010000015">
    <property type="protein sequence ID" value="KAF4120729.1"/>
    <property type="molecule type" value="Genomic_DNA"/>
</dbReference>
<protein>
    <submittedName>
        <fullName evidence="5">O-methyltransferase</fullName>
    </submittedName>
</protein>
<dbReference type="AlphaFoldDB" id="A0A9P4YS13"/>
<evidence type="ECO:0000313" key="5">
    <source>
        <dbReference type="EMBL" id="KAF4120729.1"/>
    </source>
</evidence>
<dbReference type="Pfam" id="PF00891">
    <property type="entry name" value="Methyltransf_2"/>
    <property type="match status" value="1"/>
</dbReference>
<dbReference type="Gene3D" id="1.10.10.10">
    <property type="entry name" value="Winged helix-like DNA-binding domain superfamily/Winged helix DNA-binding domain"/>
    <property type="match status" value="1"/>
</dbReference>
<feature type="domain" description="O-methyltransferase C-terminal" evidence="4">
    <location>
        <begin position="199"/>
        <end position="391"/>
    </location>
</feature>
<keyword evidence="1" id="KW-0489">Methyltransferase</keyword>
<dbReference type="PROSITE" id="PS51683">
    <property type="entry name" value="SAM_OMT_II"/>
    <property type="match status" value="1"/>
</dbReference>
<dbReference type="InterPro" id="IPR036388">
    <property type="entry name" value="WH-like_DNA-bd_sf"/>
</dbReference>
<evidence type="ECO:0000259" key="4">
    <source>
        <dbReference type="Pfam" id="PF00891"/>
    </source>
</evidence>
<reference evidence="5" key="1">
    <citation type="submission" date="2020-03" db="EMBL/GenBank/DDBJ databases">
        <title>Site-based positive gene gene selection in Geosmithia morbida across the United States reveals a broad range of putative effectors and factors for local host and environmental adapation.</title>
        <authorList>
            <person name="Onufrak A."/>
            <person name="Murdoch R.W."/>
            <person name="Gazis R."/>
            <person name="Huff M."/>
            <person name="Staton M."/>
            <person name="Klingeman W."/>
            <person name="Hadziabdic D."/>
        </authorList>
    </citation>
    <scope>NUCLEOTIDE SEQUENCE</scope>
    <source>
        <strain evidence="5">1262</strain>
    </source>
</reference>
<keyword evidence="6" id="KW-1185">Reference proteome</keyword>
<evidence type="ECO:0000256" key="3">
    <source>
        <dbReference type="ARBA" id="ARBA00022691"/>
    </source>
</evidence>
<dbReference type="Proteomes" id="UP000749293">
    <property type="component" value="Unassembled WGS sequence"/>
</dbReference>
<dbReference type="SUPFAM" id="SSF53335">
    <property type="entry name" value="S-adenosyl-L-methionine-dependent methyltransferases"/>
    <property type="match status" value="1"/>
</dbReference>
<evidence type="ECO:0000256" key="2">
    <source>
        <dbReference type="ARBA" id="ARBA00022679"/>
    </source>
</evidence>
<accession>A0A9P4YS13</accession>
<proteinExistence type="predicted"/>
<name>A0A9P4YS13_9HYPO</name>
<evidence type="ECO:0000256" key="1">
    <source>
        <dbReference type="ARBA" id="ARBA00022603"/>
    </source>
</evidence>
<dbReference type="InterPro" id="IPR016461">
    <property type="entry name" value="COMT-like"/>
</dbReference>
<dbReference type="InterPro" id="IPR029063">
    <property type="entry name" value="SAM-dependent_MTases_sf"/>
</dbReference>
<keyword evidence="3" id="KW-0949">S-adenosyl-L-methionine</keyword>
<comment type="caution">
    <text evidence="5">The sequence shown here is derived from an EMBL/GenBank/DDBJ whole genome shotgun (WGS) entry which is preliminary data.</text>
</comment>
<dbReference type="InterPro" id="IPR001077">
    <property type="entry name" value="COMT_C"/>
</dbReference>
<dbReference type="RefSeq" id="XP_035319381.1">
    <property type="nucleotide sequence ID" value="XM_035464711.1"/>
</dbReference>
<dbReference type="GO" id="GO:0032259">
    <property type="term" value="P:methylation"/>
    <property type="evidence" value="ECO:0007669"/>
    <property type="project" value="UniProtKB-KW"/>
</dbReference>
<dbReference type="GO" id="GO:0008171">
    <property type="term" value="F:O-methyltransferase activity"/>
    <property type="evidence" value="ECO:0007669"/>
    <property type="project" value="InterPro"/>
</dbReference>
<dbReference type="PANTHER" id="PTHR43712:SF17">
    <property type="entry name" value="O-METHYLTRANSFERASE"/>
    <property type="match status" value="1"/>
</dbReference>
<dbReference type="PANTHER" id="PTHR43712">
    <property type="entry name" value="PUTATIVE (AFU_ORTHOLOGUE AFUA_4G14580)-RELATED"/>
    <property type="match status" value="1"/>
</dbReference>
<dbReference type="OrthoDB" id="2410195at2759"/>
<dbReference type="GeneID" id="55968963"/>